<reference evidence="1" key="1">
    <citation type="submission" date="2019-08" db="EMBL/GenBank/DDBJ databases">
        <authorList>
            <person name="Kucharzyk K."/>
            <person name="Murdoch R.W."/>
            <person name="Higgins S."/>
            <person name="Loffler F."/>
        </authorList>
    </citation>
    <scope>NUCLEOTIDE SEQUENCE</scope>
</reference>
<gene>
    <name evidence="1" type="ORF">SDC9_76843</name>
</gene>
<evidence type="ECO:0000313" key="1">
    <source>
        <dbReference type="EMBL" id="MPM30295.1"/>
    </source>
</evidence>
<organism evidence="1">
    <name type="scientific">bioreactor metagenome</name>
    <dbReference type="NCBI Taxonomy" id="1076179"/>
    <lineage>
        <taxon>unclassified sequences</taxon>
        <taxon>metagenomes</taxon>
        <taxon>ecological metagenomes</taxon>
    </lineage>
</organism>
<name>A0A644YNX1_9ZZZZ</name>
<comment type="caution">
    <text evidence="1">The sequence shown here is derived from an EMBL/GenBank/DDBJ whole genome shotgun (WGS) entry which is preliminary data.</text>
</comment>
<dbReference type="AlphaFoldDB" id="A0A644YNX1"/>
<protein>
    <submittedName>
        <fullName evidence="1">Uncharacterized protein</fullName>
    </submittedName>
</protein>
<dbReference type="EMBL" id="VSSQ01005749">
    <property type="protein sequence ID" value="MPM30295.1"/>
    <property type="molecule type" value="Genomic_DNA"/>
</dbReference>
<proteinExistence type="predicted"/>
<sequence>MGGETGKFPLRHPPVSDRAVPCGGGLRRGPLAFVKTPAVVDDECTEAEFRRLGGIALQIIHIERGVYCIPTAVDRIPGGGRKGGNFLIRGLKHPAGHIAPGKRFAVKDKCEWFGSLRNGHDRGELVTSGLLVHFGLHPAIVAEIGRIDRQSVDPGHIEENQQRIIAVGGAVQTDCPVKLHYRAVEVRFPVAVHVQDRNLQRKRQASFRSSQNFPVDFDSSVIWKRIAENFASAGGINGCRYHDFFSNILLAVH</sequence>
<accession>A0A644YNX1</accession>